<organism evidence="1 2">
    <name type="scientific">Deinococcus aquiradiocola</name>
    <dbReference type="NCBI Taxonomy" id="393059"/>
    <lineage>
        <taxon>Bacteria</taxon>
        <taxon>Thermotogati</taxon>
        <taxon>Deinococcota</taxon>
        <taxon>Deinococci</taxon>
        <taxon>Deinococcales</taxon>
        <taxon>Deinococcaceae</taxon>
        <taxon>Deinococcus</taxon>
    </lineage>
</organism>
<keyword evidence="2" id="KW-1185">Reference proteome</keyword>
<protein>
    <submittedName>
        <fullName evidence="1">Uncharacterized protein</fullName>
    </submittedName>
</protein>
<sequence length="71" mass="7076">MIVVFETGGVRVRCPGAGQEDVVTRPGGRLAYDSGSMNVSCAARAALVSRVAGTNAPGRAVSGTGRQGGGR</sequence>
<reference evidence="1" key="2">
    <citation type="submission" date="2020-09" db="EMBL/GenBank/DDBJ databases">
        <authorList>
            <person name="Sun Q."/>
            <person name="Ohkuma M."/>
        </authorList>
    </citation>
    <scope>NUCLEOTIDE SEQUENCE</scope>
    <source>
        <strain evidence="1">JCM 14371</strain>
    </source>
</reference>
<gene>
    <name evidence="1" type="ORF">GCM10008939_21660</name>
</gene>
<dbReference type="Proteomes" id="UP000635726">
    <property type="component" value="Unassembled WGS sequence"/>
</dbReference>
<accession>A0A917UQI0</accession>
<dbReference type="EMBL" id="BMOE01000006">
    <property type="protein sequence ID" value="GGJ77247.1"/>
    <property type="molecule type" value="Genomic_DNA"/>
</dbReference>
<proteinExistence type="predicted"/>
<evidence type="ECO:0000313" key="1">
    <source>
        <dbReference type="EMBL" id="GGJ77247.1"/>
    </source>
</evidence>
<reference evidence="1" key="1">
    <citation type="journal article" date="2014" name="Int. J. Syst. Evol. Microbiol.">
        <title>Complete genome sequence of Corynebacterium casei LMG S-19264T (=DSM 44701T), isolated from a smear-ripened cheese.</title>
        <authorList>
            <consortium name="US DOE Joint Genome Institute (JGI-PGF)"/>
            <person name="Walter F."/>
            <person name="Albersmeier A."/>
            <person name="Kalinowski J."/>
            <person name="Ruckert C."/>
        </authorList>
    </citation>
    <scope>NUCLEOTIDE SEQUENCE</scope>
    <source>
        <strain evidence="1">JCM 14371</strain>
    </source>
</reference>
<dbReference type="AlphaFoldDB" id="A0A917UQI0"/>
<comment type="caution">
    <text evidence="1">The sequence shown here is derived from an EMBL/GenBank/DDBJ whole genome shotgun (WGS) entry which is preliminary data.</text>
</comment>
<evidence type="ECO:0000313" key="2">
    <source>
        <dbReference type="Proteomes" id="UP000635726"/>
    </source>
</evidence>
<name>A0A917UQI0_9DEIO</name>